<reference evidence="2" key="1">
    <citation type="journal article" date="2023" name="Nat. Plants">
        <title>Single-cell RNA sequencing provides a high-resolution roadmap for understanding the multicellular compartmentation of specialized metabolism.</title>
        <authorList>
            <person name="Sun S."/>
            <person name="Shen X."/>
            <person name="Li Y."/>
            <person name="Li Y."/>
            <person name="Wang S."/>
            <person name="Li R."/>
            <person name="Zhang H."/>
            <person name="Shen G."/>
            <person name="Guo B."/>
            <person name="Wei J."/>
            <person name="Xu J."/>
            <person name="St-Pierre B."/>
            <person name="Chen S."/>
            <person name="Sun C."/>
        </authorList>
    </citation>
    <scope>NUCLEOTIDE SEQUENCE [LARGE SCALE GENOMIC DNA]</scope>
</reference>
<evidence type="ECO:0000313" key="1">
    <source>
        <dbReference type="EMBL" id="KAI5672389.1"/>
    </source>
</evidence>
<dbReference type="EMBL" id="CM044703">
    <property type="protein sequence ID" value="KAI5672389.1"/>
    <property type="molecule type" value="Genomic_DNA"/>
</dbReference>
<protein>
    <submittedName>
        <fullName evidence="1">Uncharacterized protein</fullName>
    </submittedName>
</protein>
<sequence>MSDLISFLPPGFHFNPTDEQLISYFLYPKSSNLPCNPNIIPHLDFSSSDPWNLTERAFLSKNQYYFFSRLIDNRATEKGHWQEHDHVDQTIFSSSSGKKVGIKKYLLFIVDKAPNKIKTSWVMEEYHLSKNGLFGRNYKRGRNQAQEVFEWVLCRVHDANTDSQFTNNLQSGRNGDDEHEDELSFMDEVFLSMADDDDQDEIISPD</sequence>
<organism evidence="1 2">
    <name type="scientific">Catharanthus roseus</name>
    <name type="common">Madagascar periwinkle</name>
    <name type="synonym">Vinca rosea</name>
    <dbReference type="NCBI Taxonomy" id="4058"/>
    <lineage>
        <taxon>Eukaryota</taxon>
        <taxon>Viridiplantae</taxon>
        <taxon>Streptophyta</taxon>
        <taxon>Embryophyta</taxon>
        <taxon>Tracheophyta</taxon>
        <taxon>Spermatophyta</taxon>
        <taxon>Magnoliopsida</taxon>
        <taxon>eudicotyledons</taxon>
        <taxon>Gunneridae</taxon>
        <taxon>Pentapetalae</taxon>
        <taxon>asterids</taxon>
        <taxon>lamiids</taxon>
        <taxon>Gentianales</taxon>
        <taxon>Apocynaceae</taxon>
        <taxon>Rauvolfioideae</taxon>
        <taxon>Vinceae</taxon>
        <taxon>Catharanthinae</taxon>
        <taxon>Catharanthus</taxon>
    </lineage>
</organism>
<keyword evidence="2" id="KW-1185">Reference proteome</keyword>
<gene>
    <name evidence="1" type="ORF">M9H77_12753</name>
</gene>
<dbReference type="Proteomes" id="UP001060085">
    <property type="component" value="Linkage Group LG03"/>
</dbReference>
<name>A0ACC0BIE3_CATRO</name>
<comment type="caution">
    <text evidence="1">The sequence shown here is derived from an EMBL/GenBank/DDBJ whole genome shotgun (WGS) entry which is preliminary data.</text>
</comment>
<accession>A0ACC0BIE3</accession>
<evidence type="ECO:0000313" key="2">
    <source>
        <dbReference type="Proteomes" id="UP001060085"/>
    </source>
</evidence>
<proteinExistence type="predicted"/>